<reference evidence="3 4" key="1">
    <citation type="submission" date="2019-02" db="EMBL/GenBank/DDBJ databases">
        <title>Deep-cultivation of Planctomycetes and their phenomic and genomic characterization uncovers novel biology.</title>
        <authorList>
            <person name="Wiegand S."/>
            <person name="Jogler M."/>
            <person name="Boedeker C."/>
            <person name="Pinto D."/>
            <person name="Vollmers J."/>
            <person name="Rivas-Marin E."/>
            <person name="Kohn T."/>
            <person name="Peeters S.H."/>
            <person name="Heuer A."/>
            <person name="Rast P."/>
            <person name="Oberbeckmann S."/>
            <person name="Bunk B."/>
            <person name="Jeske O."/>
            <person name="Meyerdierks A."/>
            <person name="Storesund J.E."/>
            <person name="Kallscheuer N."/>
            <person name="Luecker S."/>
            <person name="Lage O.M."/>
            <person name="Pohl T."/>
            <person name="Merkel B.J."/>
            <person name="Hornburger P."/>
            <person name="Mueller R.-W."/>
            <person name="Bruemmer F."/>
            <person name="Labrenz M."/>
            <person name="Spormann A.M."/>
            <person name="Op den Camp H."/>
            <person name="Overmann J."/>
            <person name="Amann R."/>
            <person name="Jetten M.S.M."/>
            <person name="Mascher T."/>
            <person name="Medema M.H."/>
            <person name="Devos D.P."/>
            <person name="Kaster A.-K."/>
            <person name="Ovreas L."/>
            <person name="Rohde M."/>
            <person name="Galperin M.Y."/>
            <person name="Jogler C."/>
        </authorList>
    </citation>
    <scope>NUCLEOTIDE SEQUENCE [LARGE SCALE GENOMIC DNA]</scope>
    <source>
        <strain evidence="3 4">Q31a</strain>
    </source>
</reference>
<sequence>MFSQEQIQQLMTLAGIGIICWILLRGKMRRQKAARSGVALSSLVHNGNAVGQPHTFTGTRSLGAPPEILQWQVELHDLGRELKGELDSKMLAVRSLSQTYDQAARRLSQLIELAEQVQIAPDSPLAQARHLTAQGWDHEKIAVHLGIALADIELLLSTPARDSVARRDSHSTTTA</sequence>
<gene>
    <name evidence="3" type="ORF">Q31a_23550</name>
</gene>
<evidence type="ECO:0000256" key="1">
    <source>
        <dbReference type="SAM" id="Coils"/>
    </source>
</evidence>
<dbReference type="RefSeq" id="WP_145077416.1">
    <property type="nucleotide sequence ID" value="NZ_CP036298.1"/>
</dbReference>
<protein>
    <submittedName>
        <fullName evidence="3">Uncharacterized protein</fullName>
    </submittedName>
</protein>
<evidence type="ECO:0000313" key="4">
    <source>
        <dbReference type="Proteomes" id="UP000318017"/>
    </source>
</evidence>
<evidence type="ECO:0000313" key="3">
    <source>
        <dbReference type="EMBL" id="QDV24042.1"/>
    </source>
</evidence>
<dbReference type="KEGG" id="ahel:Q31a_23550"/>
<dbReference type="AlphaFoldDB" id="A0A518G623"/>
<dbReference type="Proteomes" id="UP000318017">
    <property type="component" value="Chromosome"/>
</dbReference>
<name>A0A518G623_9BACT</name>
<proteinExistence type="predicted"/>
<feature type="transmembrane region" description="Helical" evidence="2">
    <location>
        <begin position="6"/>
        <end position="24"/>
    </location>
</feature>
<evidence type="ECO:0000256" key="2">
    <source>
        <dbReference type="SAM" id="Phobius"/>
    </source>
</evidence>
<organism evidence="3 4">
    <name type="scientific">Aureliella helgolandensis</name>
    <dbReference type="NCBI Taxonomy" id="2527968"/>
    <lineage>
        <taxon>Bacteria</taxon>
        <taxon>Pseudomonadati</taxon>
        <taxon>Planctomycetota</taxon>
        <taxon>Planctomycetia</taxon>
        <taxon>Pirellulales</taxon>
        <taxon>Pirellulaceae</taxon>
        <taxon>Aureliella</taxon>
    </lineage>
</organism>
<keyword evidence="4" id="KW-1185">Reference proteome</keyword>
<keyword evidence="2" id="KW-1133">Transmembrane helix</keyword>
<feature type="coiled-coil region" evidence="1">
    <location>
        <begin position="93"/>
        <end position="120"/>
    </location>
</feature>
<keyword evidence="1" id="KW-0175">Coiled coil</keyword>
<keyword evidence="2" id="KW-0472">Membrane</keyword>
<dbReference type="EMBL" id="CP036298">
    <property type="protein sequence ID" value="QDV24042.1"/>
    <property type="molecule type" value="Genomic_DNA"/>
</dbReference>
<keyword evidence="2" id="KW-0812">Transmembrane</keyword>
<accession>A0A518G623</accession>
<dbReference type="OrthoDB" id="277223at2"/>